<feature type="transmembrane region" description="Helical" evidence="7">
    <location>
        <begin position="231"/>
        <end position="249"/>
    </location>
</feature>
<evidence type="ECO:0000313" key="9">
    <source>
        <dbReference type="Ensembl" id="ENSSSCP00040000032.1"/>
    </source>
</evidence>
<sequence>MATVAPGSGRSSAPRLLLLLLLLLPLPWAPAGVRAVPDEDLSHRNKEPPAPAQQLQPQPAAAQGPEPARAEKVFTPASPVHTNKEDPATQTNLGFIHAFVAAISVIIVSELGDKTFFIAAIMAMRYNRLTVLAGAMLALGLMTCLSVLFGYATTVIPRLYTYYVSTALFAIFGIRMLREGLKMSPDEGQEELEEVQAELKKKDEEFQRTKLLNGPGDVETGTSTTIPQKKWLHFISPIFVQALTLTFLAEWGDRSQLTTIVLAAREDPYGVAVGGAVGHCLCTGLAVIGGRMVAQKISVRTVTIIGGIVFLAFAFSALFISPDSGDGEIGIDHELLLGFLDYKIHFFTDRHSVEQTLENAGQNHHSLSLTINEEIKIYRLETSGPKLPSYLITVSDLFNTSRSNTAHMN</sequence>
<dbReference type="PANTHER" id="PTHR12608">
    <property type="entry name" value="TRANSMEMBRANE PROTEIN HTP-1 RELATED"/>
    <property type="match status" value="1"/>
</dbReference>
<dbReference type="GO" id="GO:0016020">
    <property type="term" value="C:membrane"/>
    <property type="evidence" value="ECO:0007669"/>
    <property type="project" value="UniProtKB-SubCell"/>
</dbReference>
<feature type="chain" id="PRO_5035001452" evidence="8">
    <location>
        <begin position="36"/>
        <end position="409"/>
    </location>
</feature>
<evidence type="ECO:0000256" key="4">
    <source>
        <dbReference type="ARBA" id="ARBA00022989"/>
    </source>
</evidence>
<reference evidence="9" key="1">
    <citation type="submission" date="2025-08" db="UniProtKB">
        <authorList>
            <consortium name="Ensembl"/>
        </authorList>
    </citation>
    <scope>IDENTIFICATION</scope>
</reference>
<dbReference type="PANTHER" id="PTHR12608:SF1">
    <property type="entry name" value="TRANSMEMBRANE PROTEIN 165"/>
    <property type="match status" value="1"/>
</dbReference>
<feature type="transmembrane region" description="Helical" evidence="7">
    <location>
        <begin position="93"/>
        <end position="111"/>
    </location>
</feature>
<evidence type="ECO:0000256" key="8">
    <source>
        <dbReference type="SAM" id="SignalP"/>
    </source>
</evidence>
<feature type="signal peptide" evidence="8">
    <location>
        <begin position="1"/>
        <end position="35"/>
    </location>
</feature>
<keyword evidence="4 7" id="KW-1133">Transmembrane helix</keyword>
<dbReference type="InterPro" id="IPR049555">
    <property type="entry name" value="GDT1-like_CS"/>
</dbReference>
<evidence type="ECO:0000256" key="7">
    <source>
        <dbReference type="SAM" id="Phobius"/>
    </source>
</evidence>
<proteinExistence type="inferred from homology"/>
<evidence type="ECO:0000313" key="10">
    <source>
        <dbReference type="Proteomes" id="UP000694722"/>
    </source>
</evidence>
<keyword evidence="3 7" id="KW-0812">Transmembrane</keyword>
<dbReference type="Ensembl" id="ENSSSCT00040000151.1">
    <property type="protein sequence ID" value="ENSSSCP00040000032.1"/>
    <property type="gene ID" value="ENSSSCG00040000130.1"/>
</dbReference>
<evidence type="ECO:0000256" key="5">
    <source>
        <dbReference type="ARBA" id="ARBA00023136"/>
    </source>
</evidence>
<keyword evidence="5 7" id="KW-0472">Membrane</keyword>
<feature type="transmembrane region" description="Helical" evidence="7">
    <location>
        <begin position="269"/>
        <end position="289"/>
    </location>
</feature>
<evidence type="ECO:0000256" key="1">
    <source>
        <dbReference type="ARBA" id="ARBA00004141"/>
    </source>
</evidence>
<dbReference type="Proteomes" id="UP000694722">
    <property type="component" value="Unplaced"/>
</dbReference>
<comment type="subcellular location">
    <subcellularLocation>
        <location evidence="1">Membrane</location>
        <topology evidence="1">Multi-pass membrane protein</topology>
    </subcellularLocation>
</comment>
<dbReference type="Pfam" id="PF01169">
    <property type="entry name" value="GDT1"/>
    <property type="match status" value="2"/>
</dbReference>
<name>A0A8D1D7J1_PIG</name>
<evidence type="ECO:0000256" key="3">
    <source>
        <dbReference type="ARBA" id="ARBA00022692"/>
    </source>
</evidence>
<gene>
    <name evidence="9" type="primary">TMEM165</name>
</gene>
<dbReference type="InterPro" id="IPR001727">
    <property type="entry name" value="GDT1-like"/>
</dbReference>
<dbReference type="AlphaFoldDB" id="A0A8D1D7J1"/>
<evidence type="ECO:0000256" key="6">
    <source>
        <dbReference type="SAM" id="MobiDB-lite"/>
    </source>
</evidence>
<accession>A0A8D1D7J1</accession>
<evidence type="ECO:0000256" key="2">
    <source>
        <dbReference type="ARBA" id="ARBA00009190"/>
    </source>
</evidence>
<dbReference type="GO" id="GO:0006816">
    <property type="term" value="P:calcium ion transport"/>
    <property type="evidence" value="ECO:0007669"/>
    <property type="project" value="UniProtKB-ARBA"/>
</dbReference>
<feature type="compositionally biased region" description="Low complexity" evidence="6">
    <location>
        <begin position="52"/>
        <end position="67"/>
    </location>
</feature>
<feature type="transmembrane region" description="Helical" evidence="7">
    <location>
        <begin position="131"/>
        <end position="153"/>
    </location>
</feature>
<keyword evidence="8" id="KW-0732">Signal</keyword>
<comment type="similarity">
    <text evidence="2">Belongs to the GDT1 family.</text>
</comment>
<organism evidence="9 10">
    <name type="scientific">Sus scrofa</name>
    <name type="common">Pig</name>
    <dbReference type="NCBI Taxonomy" id="9823"/>
    <lineage>
        <taxon>Eukaryota</taxon>
        <taxon>Metazoa</taxon>
        <taxon>Chordata</taxon>
        <taxon>Craniata</taxon>
        <taxon>Vertebrata</taxon>
        <taxon>Euteleostomi</taxon>
        <taxon>Mammalia</taxon>
        <taxon>Eutheria</taxon>
        <taxon>Laurasiatheria</taxon>
        <taxon>Artiodactyla</taxon>
        <taxon>Suina</taxon>
        <taxon>Suidae</taxon>
        <taxon>Sus</taxon>
    </lineage>
</organism>
<feature type="transmembrane region" description="Helical" evidence="7">
    <location>
        <begin position="159"/>
        <end position="177"/>
    </location>
</feature>
<feature type="region of interest" description="Disordered" evidence="6">
    <location>
        <begin position="39"/>
        <end position="69"/>
    </location>
</feature>
<protein>
    <submittedName>
        <fullName evidence="9">Transmembrane protein 165</fullName>
    </submittedName>
</protein>
<feature type="transmembrane region" description="Helical" evidence="7">
    <location>
        <begin position="301"/>
        <end position="320"/>
    </location>
</feature>
<dbReference type="PROSITE" id="PS01214">
    <property type="entry name" value="UPF0016"/>
    <property type="match status" value="1"/>
</dbReference>
<dbReference type="GO" id="GO:0046873">
    <property type="term" value="F:metal ion transmembrane transporter activity"/>
    <property type="evidence" value="ECO:0007669"/>
    <property type="project" value="InterPro"/>
</dbReference>